<keyword evidence="2 3" id="KW-0694">RNA-binding</keyword>
<evidence type="ECO:0000313" key="6">
    <source>
        <dbReference type="Proteomes" id="UP001162162"/>
    </source>
</evidence>
<dbReference type="AlphaFoldDB" id="A0AAV8YDB0"/>
<dbReference type="CDD" id="cd12254">
    <property type="entry name" value="RRM_hnRNPH_ESRPs_RBM12_like"/>
    <property type="match status" value="2"/>
</dbReference>
<dbReference type="EMBL" id="JAPWTK010000131">
    <property type="protein sequence ID" value="KAJ8948709.1"/>
    <property type="molecule type" value="Genomic_DNA"/>
</dbReference>
<evidence type="ECO:0000313" key="5">
    <source>
        <dbReference type="EMBL" id="KAJ8948709.1"/>
    </source>
</evidence>
<organism evidence="5 6">
    <name type="scientific">Aromia moschata</name>
    <dbReference type="NCBI Taxonomy" id="1265417"/>
    <lineage>
        <taxon>Eukaryota</taxon>
        <taxon>Metazoa</taxon>
        <taxon>Ecdysozoa</taxon>
        <taxon>Arthropoda</taxon>
        <taxon>Hexapoda</taxon>
        <taxon>Insecta</taxon>
        <taxon>Pterygota</taxon>
        <taxon>Neoptera</taxon>
        <taxon>Endopterygota</taxon>
        <taxon>Coleoptera</taxon>
        <taxon>Polyphaga</taxon>
        <taxon>Cucujiformia</taxon>
        <taxon>Chrysomeloidea</taxon>
        <taxon>Cerambycidae</taxon>
        <taxon>Cerambycinae</taxon>
        <taxon>Callichromatini</taxon>
        <taxon>Aromia</taxon>
    </lineage>
</organism>
<dbReference type="InterPro" id="IPR012677">
    <property type="entry name" value="Nucleotide-bd_a/b_plait_sf"/>
</dbReference>
<gene>
    <name evidence="5" type="ORF">NQ318_017877</name>
</gene>
<dbReference type="SMART" id="SM00360">
    <property type="entry name" value="RRM"/>
    <property type="match status" value="4"/>
</dbReference>
<dbReference type="InterPro" id="IPR000504">
    <property type="entry name" value="RRM_dom"/>
</dbReference>
<dbReference type="Proteomes" id="UP001162162">
    <property type="component" value="Unassembled WGS sequence"/>
</dbReference>
<proteinExistence type="predicted"/>
<dbReference type="InterPro" id="IPR050666">
    <property type="entry name" value="ESRP"/>
</dbReference>
<dbReference type="PANTHER" id="PTHR13976">
    <property type="entry name" value="HETEROGENEOUS NUCLEAR RIBONUCLEOPROTEIN-RELATED"/>
    <property type="match status" value="1"/>
</dbReference>
<evidence type="ECO:0000259" key="4">
    <source>
        <dbReference type="PROSITE" id="PS50102"/>
    </source>
</evidence>
<dbReference type="PROSITE" id="PS50102">
    <property type="entry name" value="RRM"/>
    <property type="match status" value="2"/>
</dbReference>
<evidence type="ECO:0000256" key="3">
    <source>
        <dbReference type="PROSITE-ProRule" id="PRU00176"/>
    </source>
</evidence>
<dbReference type="GO" id="GO:0003723">
    <property type="term" value="F:RNA binding"/>
    <property type="evidence" value="ECO:0007669"/>
    <property type="project" value="UniProtKB-UniRule"/>
</dbReference>
<dbReference type="SUPFAM" id="SSF54928">
    <property type="entry name" value="RNA-binding domain, RBD"/>
    <property type="match status" value="3"/>
</dbReference>
<feature type="domain" description="RRM" evidence="4">
    <location>
        <begin position="134"/>
        <end position="208"/>
    </location>
</feature>
<name>A0AAV8YDB0_9CUCU</name>
<dbReference type="Gene3D" id="3.30.70.330">
    <property type="match status" value="4"/>
</dbReference>
<protein>
    <recommendedName>
        <fullName evidence="4">RRM domain-containing protein</fullName>
    </recommendedName>
</protein>
<keyword evidence="1" id="KW-0677">Repeat</keyword>
<accession>A0AAV8YDB0</accession>
<comment type="caution">
    <text evidence="5">The sequence shown here is derived from an EMBL/GenBank/DDBJ whole genome shotgun (WGS) entry which is preliminary data.</text>
</comment>
<evidence type="ECO:0000256" key="1">
    <source>
        <dbReference type="ARBA" id="ARBA00022737"/>
    </source>
</evidence>
<evidence type="ECO:0000256" key="2">
    <source>
        <dbReference type="ARBA" id="ARBA00022884"/>
    </source>
</evidence>
<feature type="domain" description="RRM" evidence="4">
    <location>
        <begin position="416"/>
        <end position="491"/>
    </location>
</feature>
<dbReference type="Pfam" id="PF00076">
    <property type="entry name" value="RRM_1"/>
    <property type="match status" value="3"/>
</dbReference>
<keyword evidence="6" id="KW-1185">Reference proteome</keyword>
<dbReference type="InterPro" id="IPR035979">
    <property type="entry name" value="RBD_domain_sf"/>
</dbReference>
<reference evidence="5" key="1">
    <citation type="journal article" date="2023" name="Insect Mol. Biol.">
        <title>Genome sequencing provides insights into the evolution of gene families encoding plant cell wall-degrading enzymes in longhorned beetles.</title>
        <authorList>
            <person name="Shin N.R."/>
            <person name="Okamura Y."/>
            <person name="Kirsch R."/>
            <person name="Pauchet Y."/>
        </authorList>
    </citation>
    <scope>NUCLEOTIDE SEQUENCE</scope>
    <source>
        <strain evidence="5">AMC_N1</strain>
    </source>
</reference>
<sequence length="491" mass="55259">MEEDLTECCVSLEPFYGGYGEIRRFFQGIFISNKGIKFINDSNGKRTGIVYIQFGNRKSKEDALTLNGKILNGIPVSLSHVDDNEFEEAVDRYMPMGNADENSSDGGVPNFKQKSKNMKYFNNVPQEPEAKDFTCLIVDDLPTYCKEQDILHIFSQHPLVALILTTKPRGGYIAYVKFSDKEVAKQAYEEKGHHIIGGKQVTVRPCKDEEFEEINKQHEVDLTGSKDVEEEEDVGTDCLSVSRLPPKTNDKDIADFFSDIGVIPTKIHLMSNNLGFTGQAYCEFITTEEASRGAKKDSTVLGNNHVSVKPITREEMMNILGHTVPAPNGPPMVDATSMPQKKPKGLGQPLNPAIPKSDFLPGGMRPMTRPFYNRNFENGPRGGHRFGPRGMGPRGPRFPPMQKKQDHFDEAPPPGCTVYMKNVPYKAGTNEILDFFDGYSITNNVSRRYNPNNTPSDEAKVVFFDPDEAFRAVQDLHQQKIWDRQIFLRQE</sequence>
<dbReference type="CDD" id="cd00590">
    <property type="entry name" value="RRM_SF"/>
    <property type="match status" value="1"/>
</dbReference>